<name>A0A162K9Z2_9PROT</name>
<dbReference type="Pfam" id="PF12680">
    <property type="entry name" value="SnoaL_2"/>
    <property type="match status" value="1"/>
</dbReference>
<dbReference type="OrthoDB" id="1115105at2"/>
<comment type="caution">
    <text evidence="2">The sequence shown here is derived from an EMBL/GenBank/DDBJ whole genome shotgun (WGS) entry which is preliminary data.</text>
</comment>
<evidence type="ECO:0000313" key="2">
    <source>
        <dbReference type="EMBL" id="KYO50776.1"/>
    </source>
</evidence>
<dbReference type="AlphaFoldDB" id="A0A162K9Z2"/>
<organism evidence="2 3">
    <name type="scientific">Tistrella mobilis</name>
    <dbReference type="NCBI Taxonomy" id="171437"/>
    <lineage>
        <taxon>Bacteria</taxon>
        <taxon>Pseudomonadati</taxon>
        <taxon>Pseudomonadota</taxon>
        <taxon>Alphaproteobacteria</taxon>
        <taxon>Geminicoccales</taxon>
        <taxon>Geminicoccaceae</taxon>
        <taxon>Tistrella</taxon>
    </lineage>
</organism>
<dbReference type="EMBL" id="LPZR01000192">
    <property type="protein sequence ID" value="KYO50776.1"/>
    <property type="molecule type" value="Genomic_DNA"/>
</dbReference>
<feature type="domain" description="SnoaL-like" evidence="1">
    <location>
        <begin position="15"/>
        <end position="114"/>
    </location>
</feature>
<dbReference type="InterPro" id="IPR037401">
    <property type="entry name" value="SnoaL-like"/>
</dbReference>
<dbReference type="GeneID" id="97243461"/>
<dbReference type="InterPro" id="IPR032710">
    <property type="entry name" value="NTF2-like_dom_sf"/>
</dbReference>
<proteinExistence type="predicted"/>
<reference evidence="2 3" key="1">
    <citation type="submission" date="2015-12" db="EMBL/GenBank/DDBJ databases">
        <title>Genome sequence of Tistrella mobilis MCCC 1A02139.</title>
        <authorList>
            <person name="Lu L."/>
            <person name="Lai Q."/>
            <person name="Shao Z."/>
            <person name="Qian P."/>
        </authorList>
    </citation>
    <scope>NUCLEOTIDE SEQUENCE [LARGE SCALE GENOMIC DNA]</scope>
    <source>
        <strain evidence="2 3">MCCC 1A02139</strain>
    </source>
</reference>
<evidence type="ECO:0000313" key="3">
    <source>
        <dbReference type="Proteomes" id="UP000075787"/>
    </source>
</evidence>
<gene>
    <name evidence="2" type="ORF">AUP44_11480</name>
</gene>
<dbReference type="Gene3D" id="3.10.450.50">
    <property type="match status" value="1"/>
</dbReference>
<dbReference type="RefSeq" id="WP_062767509.1">
    <property type="nucleotide sequence ID" value="NZ_CP121045.1"/>
</dbReference>
<protein>
    <recommendedName>
        <fullName evidence="1">SnoaL-like domain-containing protein</fullName>
    </recommendedName>
</protein>
<sequence length="146" mass="16418">MTDRTHAGLDAWCSFFEGLSPESLDRIGDLAVAELRFADPFNDVTGRDRVKALLAHMFETLEAPRFRVTARASDGATGLIRWRFTARRKGRTQPFTLEGMSEVTLAEDGRVLAHIDHWDPAAQLYERVPVLGAVLRMIRRRLAAPV</sequence>
<dbReference type="Proteomes" id="UP000075787">
    <property type="component" value="Unassembled WGS sequence"/>
</dbReference>
<accession>A0A162K9Z2</accession>
<evidence type="ECO:0000259" key="1">
    <source>
        <dbReference type="Pfam" id="PF12680"/>
    </source>
</evidence>
<dbReference type="SUPFAM" id="SSF54427">
    <property type="entry name" value="NTF2-like"/>
    <property type="match status" value="1"/>
</dbReference>